<dbReference type="Pfam" id="PF14712">
    <property type="entry name" value="Snapin_Pallidin"/>
    <property type="match status" value="1"/>
</dbReference>
<dbReference type="Proteomes" id="UP000030746">
    <property type="component" value="Unassembled WGS sequence"/>
</dbReference>
<dbReference type="EMBL" id="KB202619">
    <property type="protein sequence ID" value="ESO89056.1"/>
    <property type="molecule type" value="Genomic_DNA"/>
</dbReference>
<keyword evidence="4" id="KW-0963">Cytoplasm</keyword>
<dbReference type="GeneID" id="20230042"/>
<dbReference type="AlphaFoldDB" id="V4A707"/>
<gene>
    <name evidence="7" type="ORF">LOTGIDRAFT_105900</name>
</gene>
<evidence type="ECO:0000256" key="1">
    <source>
        <dbReference type="ARBA" id="ARBA00004496"/>
    </source>
</evidence>
<dbReference type="RefSeq" id="XP_009060100.1">
    <property type="nucleotide sequence ID" value="XM_009061852.1"/>
</dbReference>
<comment type="similarity">
    <text evidence="2 5">Belongs to the BLOC1S6 family.</text>
</comment>
<feature type="compositionally biased region" description="Basic and acidic residues" evidence="6">
    <location>
        <begin position="109"/>
        <end position="128"/>
    </location>
</feature>
<dbReference type="InterPro" id="IPR028119">
    <property type="entry name" value="Snapin/Pallidin/Snn1"/>
</dbReference>
<proteinExistence type="inferred from homology"/>
<dbReference type="GO" id="GO:0031083">
    <property type="term" value="C:BLOC-1 complex"/>
    <property type="evidence" value="ECO:0007669"/>
    <property type="project" value="TreeGrafter"/>
</dbReference>
<keyword evidence="8" id="KW-1185">Reference proteome</keyword>
<dbReference type="PIRSF" id="PIRSF037609">
    <property type="entry name" value="BLOC-1_complex_pallidin"/>
    <property type="match status" value="1"/>
</dbReference>
<evidence type="ECO:0000256" key="2">
    <source>
        <dbReference type="ARBA" id="ARBA00005767"/>
    </source>
</evidence>
<dbReference type="PANTHER" id="PTHR31328">
    <property type="entry name" value="BIOGENESIS OF LYSOSOME-RELATED ORGANELLES COMPLEX 1 SUBUNIT 6"/>
    <property type="match status" value="1"/>
</dbReference>
<dbReference type="HOGENOM" id="CLU_115118_1_0_1"/>
<evidence type="ECO:0000313" key="8">
    <source>
        <dbReference type="Proteomes" id="UP000030746"/>
    </source>
</evidence>
<accession>V4A707</accession>
<organism evidence="7 8">
    <name type="scientific">Lottia gigantea</name>
    <name type="common">Giant owl limpet</name>
    <dbReference type="NCBI Taxonomy" id="225164"/>
    <lineage>
        <taxon>Eukaryota</taxon>
        <taxon>Metazoa</taxon>
        <taxon>Spiralia</taxon>
        <taxon>Lophotrochozoa</taxon>
        <taxon>Mollusca</taxon>
        <taxon>Gastropoda</taxon>
        <taxon>Patellogastropoda</taxon>
        <taxon>Lottioidea</taxon>
        <taxon>Lottiidae</taxon>
        <taxon>Lottia</taxon>
    </lineage>
</organism>
<protein>
    <recommendedName>
        <fullName evidence="3 5">Biogenesis of lysosome-related organelles complex 1 subunit 6</fullName>
        <shortName evidence="5">BLOC-1 subunit 6</shortName>
    </recommendedName>
</protein>
<comment type="function">
    <text evidence="5">Component of the biogenesis of lysosome-related organelles complex-1 (BLOC-1) involved in pigment granule biogenesis.</text>
</comment>
<evidence type="ECO:0000313" key="7">
    <source>
        <dbReference type="EMBL" id="ESO89056.1"/>
    </source>
</evidence>
<dbReference type="GO" id="GO:0030133">
    <property type="term" value="C:transport vesicle"/>
    <property type="evidence" value="ECO:0007669"/>
    <property type="project" value="TreeGrafter"/>
</dbReference>
<dbReference type="PANTHER" id="PTHR31328:SF2">
    <property type="entry name" value="BIOGENESIS OF LYSOSOME-RELATED ORGANELLES COMPLEX 1 SUBUNIT 6"/>
    <property type="match status" value="1"/>
</dbReference>
<reference evidence="7 8" key="1">
    <citation type="journal article" date="2013" name="Nature">
        <title>Insights into bilaterian evolution from three spiralian genomes.</title>
        <authorList>
            <person name="Simakov O."/>
            <person name="Marletaz F."/>
            <person name="Cho S.J."/>
            <person name="Edsinger-Gonzales E."/>
            <person name="Havlak P."/>
            <person name="Hellsten U."/>
            <person name="Kuo D.H."/>
            <person name="Larsson T."/>
            <person name="Lv J."/>
            <person name="Arendt D."/>
            <person name="Savage R."/>
            <person name="Osoegawa K."/>
            <person name="de Jong P."/>
            <person name="Grimwood J."/>
            <person name="Chapman J.A."/>
            <person name="Shapiro H."/>
            <person name="Aerts A."/>
            <person name="Otillar R.P."/>
            <person name="Terry A.Y."/>
            <person name="Boore J.L."/>
            <person name="Grigoriev I.V."/>
            <person name="Lindberg D.R."/>
            <person name="Seaver E.C."/>
            <person name="Weisblat D.A."/>
            <person name="Putnam N.H."/>
            <person name="Rokhsar D.S."/>
        </authorList>
    </citation>
    <scope>NUCLEOTIDE SEQUENCE [LARGE SCALE GENOMIC DNA]</scope>
</reference>
<name>V4A707_LOTGI</name>
<evidence type="ECO:0000256" key="5">
    <source>
        <dbReference type="PIRNR" id="PIRNR037609"/>
    </source>
</evidence>
<dbReference type="OMA" id="MMSDVKR"/>
<comment type="subcellular location">
    <subcellularLocation>
        <location evidence="1">Cytoplasm</location>
    </subcellularLocation>
</comment>
<evidence type="ECO:0000256" key="3">
    <source>
        <dbReference type="ARBA" id="ARBA00019579"/>
    </source>
</evidence>
<dbReference type="KEGG" id="lgi:LOTGIDRAFT_105900"/>
<evidence type="ECO:0000256" key="4">
    <source>
        <dbReference type="ARBA" id="ARBA00022490"/>
    </source>
</evidence>
<dbReference type="OrthoDB" id="19659at2759"/>
<dbReference type="InterPro" id="IPR017242">
    <property type="entry name" value="BLOC-1_pallidin"/>
</dbReference>
<dbReference type="CTD" id="20230042"/>
<feature type="region of interest" description="Disordered" evidence="6">
    <location>
        <begin position="99"/>
        <end position="153"/>
    </location>
</feature>
<evidence type="ECO:0000256" key="6">
    <source>
        <dbReference type="SAM" id="MobiDB-lite"/>
    </source>
</evidence>
<sequence>MNTGSHDKHINAKCIENLCKGMVHNIIPDLEKAKVSVDEALRNQEVLIETVQQENTKFVDCTSMGQLVDMMHEAKSYYNKLMTVKKDMNMLSDKTQRLKRRAVKLQQQKQKEEQYSIQRRERELEKEQQLIARVAKKSDTPSPSTNDHDSNTV</sequence>
<dbReference type="STRING" id="225164.V4A707"/>